<dbReference type="Gene3D" id="1.25.40.10">
    <property type="entry name" value="Tetratricopeptide repeat domain"/>
    <property type="match status" value="1"/>
</dbReference>
<dbReference type="InterPro" id="IPR019734">
    <property type="entry name" value="TPR_rpt"/>
</dbReference>
<dbReference type="Pfam" id="PF13432">
    <property type="entry name" value="TPR_16"/>
    <property type="match status" value="3"/>
</dbReference>
<dbReference type="InterPro" id="IPR011990">
    <property type="entry name" value="TPR-like_helical_dom_sf"/>
</dbReference>
<evidence type="ECO:0000313" key="3">
    <source>
        <dbReference type="Proteomes" id="UP000720344"/>
    </source>
</evidence>
<dbReference type="PANTHER" id="PTHR12558:SF13">
    <property type="entry name" value="CELL DIVISION CYCLE PROTEIN 27 HOMOLOG"/>
    <property type="match status" value="1"/>
</dbReference>
<dbReference type="PROSITE" id="PS50005">
    <property type="entry name" value="TPR"/>
    <property type="match status" value="3"/>
</dbReference>
<sequence>MSFDPVAATVRVAESEARERLSVGDFAAAEAALHTALAQAPERYDLRCLCAYAQQSAGHLHAARANYEQAAQQAPASLELFNNLGVVCARLNDPASARLWLERAVQLAPDALPPRLELAGVLQSQDDIAGALACYERVLTLDPRNARAFFGMGSAFAHCGWNDDAIQAFETALALEPAYLEALNGLGIVCKRLGRYERAHALFAQALALTPDDPSLLRNQGLLLGAMGDYTAAERLFRDILRRHPDDADAHFNLASLCLLTGRLAEGFREYEYRWHTREPGSAVKAPTSTLPRWHGTPEEAAAAAMGGLVIYAEQGFGDCIQFSRYVDLVTSRFARVRLQTRGSLLSLMRRSFAGRVEVVAGEVNETDEAGFSHHCPLLSLPFACKTDLANIPASVPYLVTAPEKRAAWQERLVGESRRKIGLVWATGKRGLHKQTFDVPLELLAPLLARPDVAWYSLNKAPASAAEQAFLATQPITDWTAELNDFDDTAAFIEALDLVISVDTAVVHLAGALGKPVWLLNRAESEWRWLLARSDSPWYPTMRIFRQARARDWAPVIAQLAAALDADALPENLP</sequence>
<organism evidence="2 3">
    <name type="scientific">Rhodocyclus gracilis</name>
    <dbReference type="NCBI Taxonomy" id="2929842"/>
    <lineage>
        <taxon>Bacteria</taxon>
        <taxon>Pseudomonadati</taxon>
        <taxon>Pseudomonadota</taxon>
        <taxon>Betaproteobacteria</taxon>
        <taxon>Rhodocyclales</taxon>
        <taxon>Rhodocyclaceae</taxon>
        <taxon>Rhodocyclus</taxon>
    </lineage>
</organism>
<proteinExistence type="predicted"/>
<comment type="caution">
    <text evidence="2">The sequence shown here is derived from an EMBL/GenBank/DDBJ whole genome shotgun (WGS) entry which is preliminary data.</text>
</comment>
<dbReference type="Pfam" id="PF01075">
    <property type="entry name" value="Glyco_transf_9"/>
    <property type="match status" value="1"/>
</dbReference>
<dbReference type="SUPFAM" id="SSF53756">
    <property type="entry name" value="UDP-Glycosyltransferase/glycogen phosphorylase"/>
    <property type="match status" value="1"/>
</dbReference>
<gene>
    <name evidence="2" type="ORF">HCX48_08020</name>
</gene>
<reference evidence="3" key="1">
    <citation type="submission" date="2020-03" db="EMBL/GenBank/DDBJ databases">
        <title>Whole-genome sequence of the purple nonsulfur bacterium Rhodocyclus tenuis DSM112.</title>
        <authorList>
            <person name="Kyndt J.A."/>
            <person name="Meyer T.E."/>
        </authorList>
    </citation>
    <scope>NUCLEOTIDE SEQUENCE [LARGE SCALE GENOMIC DNA]</scope>
    <source>
        <strain evidence="3">DSM 112</strain>
    </source>
</reference>
<dbReference type="SUPFAM" id="SSF48452">
    <property type="entry name" value="TPR-like"/>
    <property type="match status" value="1"/>
</dbReference>
<name>A0ABX0WJX1_9RHOO</name>
<keyword evidence="1" id="KW-0802">TPR repeat</keyword>
<protein>
    <submittedName>
        <fullName evidence="2">Tetratricopeptide repeat protein</fullName>
    </submittedName>
</protein>
<feature type="repeat" description="TPR" evidence="1">
    <location>
        <begin position="146"/>
        <end position="179"/>
    </location>
</feature>
<evidence type="ECO:0000256" key="1">
    <source>
        <dbReference type="PROSITE-ProRule" id="PRU00339"/>
    </source>
</evidence>
<evidence type="ECO:0000313" key="2">
    <source>
        <dbReference type="EMBL" id="NJA89168.1"/>
    </source>
</evidence>
<dbReference type="SMART" id="SM00028">
    <property type="entry name" value="TPR"/>
    <property type="match status" value="7"/>
</dbReference>
<dbReference type="Gene3D" id="3.40.50.2000">
    <property type="entry name" value="Glycogen Phosphorylase B"/>
    <property type="match status" value="1"/>
</dbReference>
<dbReference type="PANTHER" id="PTHR12558">
    <property type="entry name" value="CELL DIVISION CYCLE 16,23,27"/>
    <property type="match status" value="1"/>
</dbReference>
<feature type="repeat" description="TPR" evidence="1">
    <location>
        <begin position="180"/>
        <end position="213"/>
    </location>
</feature>
<dbReference type="Proteomes" id="UP000720344">
    <property type="component" value="Unassembled WGS sequence"/>
</dbReference>
<keyword evidence="3" id="KW-1185">Reference proteome</keyword>
<dbReference type="RefSeq" id="WP_167681579.1">
    <property type="nucleotide sequence ID" value="NZ_JAATWB010000004.1"/>
</dbReference>
<dbReference type="InterPro" id="IPR002201">
    <property type="entry name" value="Glyco_trans_9"/>
</dbReference>
<accession>A0ABX0WJX1</accession>
<dbReference type="Pfam" id="PF14559">
    <property type="entry name" value="TPR_19"/>
    <property type="match status" value="1"/>
</dbReference>
<feature type="repeat" description="TPR" evidence="1">
    <location>
        <begin position="214"/>
        <end position="247"/>
    </location>
</feature>
<dbReference type="EMBL" id="JAATWB010000004">
    <property type="protein sequence ID" value="NJA89168.1"/>
    <property type="molecule type" value="Genomic_DNA"/>
</dbReference>